<comment type="caution">
    <text evidence="2">The sequence shown here is derived from an EMBL/GenBank/DDBJ whole genome shotgun (WGS) entry which is preliminary data.</text>
</comment>
<evidence type="ECO:0000313" key="2">
    <source>
        <dbReference type="EMBL" id="MPM90598.1"/>
    </source>
</evidence>
<keyword evidence="2" id="KW-0378">Hydrolase</keyword>
<evidence type="ECO:0000259" key="1">
    <source>
        <dbReference type="Pfam" id="PF14509"/>
    </source>
</evidence>
<name>A0A645DNB6_9ZZZZ</name>
<reference evidence="2" key="1">
    <citation type="submission" date="2019-08" db="EMBL/GenBank/DDBJ databases">
        <authorList>
            <person name="Kucharzyk K."/>
            <person name="Murdoch R.W."/>
            <person name="Higgins S."/>
            <person name="Loffler F."/>
        </authorList>
    </citation>
    <scope>NUCLEOTIDE SEQUENCE</scope>
</reference>
<organism evidence="2">
    <name type="scientific">bioreactor metagenome</name>
    <dbReference type="NCBI Taxonomy" id="1076179"/>
    <lineage>
        <taxon>unclassified sequences</taxon>
        <taxon>metagenomes</taxon>
        <taxon>ecological metagenomes</taxon>
    </lineage>
</organism>
<proteinExistence type="predicted"/>
<dbReference type="Pfam" id="PF14509">
    <property type="entry name" value="GH97_C"/>
    <property type="match status" value="1"/>
</dbReference>
<dbReference type="InterPro" id="IPR052720">
    <property type="entry name" value="Glycosyl_hydrolase_97"/>
</dbReference>
<keyword evidence="2" id="KW-0326">Glycosidase</keyword>
<dbReference type="InterPro" id="IPR013785">
    <property type="entry name" value="Aldolase_TIM"/>
</dbReference>
<dbReference type="InterPro" id="IPR029483">
    <property type="entry name" value="GH97_C"/>
</dbReference>
<dbReference type="EC" id="3.2.1.22" evidence="2"/>
<accession>A0A645DNB6</accession>
<dbReference type="Gene3D" id="3.20.20.70">
    <property type="entry name" value="Aldolase class I"/>
    <property type="match status" value="1"/>
</dbReference>
<sequence>MREPESLQFIAAIPTVWDETVPLGGRVGEHLTLARRSGNDWYIGGITGWESRDMEVDLSFLPAGQYEMTLFRDGANAHHKGTDYRKETRSVASGETVRLHLAPGGGFAAKMRRIID</sequence>
<dbReference type="GO" id="GO:0004557">
    <property type="term" value="F:alpha-galactosidase activity"/>
    <property type="evidence" value="ECO:0007669"/>
    <property type="project" value="UniProtKB-EC"/>
</dbReference>
<dbReference type="EMBL" id="VSSQ01037812">
    <property type="protein sequence ID" value="MPM90598.1"/>
    <property type="molecule type" value="Genomic_DNA"/>
</dbReference>
<feature type="domain" description="Glycosyl-hydrolase 97 C-terminal oligomerisation" evidence="1">
    <location>
        <begin position="16"/>
        <end position="111"/>
    </location>
</feature>
<dbReference type="AlphaFoldDB" id="A0A645DNB6"/>
<dbReference type="PANTHER" id="PTHR35803">
    <property type="entry name" value="GLUCAN 1,4-ALPHA-GLUCOSIDASE SUSB-RELATED"/>
    <property type="match status" value="1"/>
</dbReference>
<dbReference type="PANTHER" id="PTHR35803:SF2">
    <property type="entry name" value="RETAINING ALPHA-GALACTOSIDASE"/>
    <property type="match status" value="1"/>
</dbReference>
<gene>
    <name evidence="2" type="ORF">SDC9_137719</name>
</gene>
<protein>
    <submittedName>
        <fullName evidence="2">Retaining alpha-galactosidase</fullName>
        <ecNumber evidence="2">3.2.1.22</ecNumber>
    </submittedName>
</protein>